<dbReference type="InterPro" id="IPR003959">
    <property type="entry name" value="ATPase_AAA_core"/>
</dbReference>
<dbReference type="GO" id="GO:0006302">
    <property type="term" value="P:double-strand break repair"/>
    <property type="evidence" value="ECO:0007669"/>
    <property type="project" value="InterPro"/>
</dbReference>
<protein>
    <submittedName>
        <fullName evidence="4">ATP-dependent endonuclease</fullName>
    </submittedName>
</protein>
<evidence type="ECO:0000259" key="1">
    <source>
        <dbReference type="Pfam" id="PF13304"/>
    </source>
</evidence>
<reference evidence="4 5" key="1">
    <citation type="submission" date="2018-02" db="EMBL/GenBank/DDBJ databases">
        <title>Corynebacterium alimpuense sp. nov., a marine obligate actinomycete isolated from sediments of Valparaiso bay, Chile.</title>
        <authorList>
            <person name="Claverias F."/>
            <person name="Gonzales-Siles L."/>
            <person name="Salva-Serra F."/>
            <person name="Inganaes E."/>
            <person name="Molin K."/>
            <person name="Cumsille A."/>
            <person name="Undabarrena A."/>
            <person name="Couve E."/>
            <person name="Moore E.R.B."/>
            <person name="Gomila M."/>
            <person name="Camara B."/>
        </authorList>
    </citation>
    <scope>NUCLEOTIDE SEQUENCE [LARGE SCALE GENOMIC DNA]</scope>
    <source>
        <strain evidence="4 5">CCUG 69366</strain>
    </source>
</reference>
<feature type="domain" description="OLD protein-like TOPRIM" evidence="3">
    <location>
        <begin position="376"/>
        <end position="440"/>
    </location>
</feature>
<dbReference type="CDD" id="cd01026">
    <property type="entry name" value="TOPRIM_OLD"/>
    <property type="match status" value="1"/>
</dbReference>
<dbReference type="OrthoDB" id="3237462at2"/>
<dbReference type="InterPro" id="IPR027417">
    <property type="entry name" value="P-loop_NTPase"/>
</dbReference>
<feature type="domain" description="Rad50/SbcC-type AAA" evidence="2">
    <location>
        <begin position="7"/>
        <end position="68"/>
    </location>
</feature>
<dbReference type="InterPro" id="IPR038729">
    <property type="entry name" value="Rad50/SbcC_AAA"/>
</dbReference>
<dbReference type="Gene3D" id="3.40.50.300">
    <property type="entry name" value="P-loop containing nucleotide triphosphate hydrolases"/>
    <property type="match status" value="2"/>
</dbReference>
<organism evidence="4 5">
    <name type="scientific">Corynebacterium alimapuense</name>
    <dbReference type="NCBI Taxonomy" id="1576874"/>
    <lineage>
        <taxon>Bacteria</taxon>
        <taxon>Bacillati</taxon>
        <taxon>Actinomycetota</taxon>
        <taxon>Actinomycetes</taxon>
        <taxon>Mycobacteriales</taxon>
        <taxon>Corynebacteriaceae</taxon>
        <taxon>Corynebacterium</taxon>
    </lineage>
</organism>
<proteinExistence type="predicted"/>
<dbReference type="Pfam" id="PF13476">
    <property type="entry name" value="AAA_23"/>
    <property type="match status" value="1"/>
</dbReference>
<evidence type="ECO:0000313" key="4">
    <source>
        <dbReference type="EMBL" id="RNE48335.1"/>
    </source>
</evidence>
<evidence type="ECO:0000313" key="5">
    <source>
        <dbReference type="Proteomes" id="UP000266975"/>
    </source>
</evidence>
<keyword evidence="4" id="KW-0378">Hydrolase</keyword>
<feature type="domain" description="ATPase AAA-type core" evidence="1">
    <location>
        <begin position="262"/>
        <end position="335"/>
    </location>
</feature>
<dbReference type="PANTHER" id="PTHR43581:SF4">
    <property type="entry name" value="ATP_GTP PHOSPHATASE"/>
    <property type="match status" value="1"/>
</dbReference>
<dbReference type="EMBL" id="PTJO01000005">
    <property type="protein sequence ID" value="RNE48335.1"/>
    <property type="molecule type" value="Genomic_DNA"/>
</dbReference>
<keyword evidence="4" id="KW-0255">Endonuclease</keyword>
<evidence type="ECO:0000259" key="3">
    <source>
        <dbReference type="Pfam" id="PF20469"/>
    </source>
</evidence>
<dbReference type="AlphaFoldDB" id="A0A3M8K6G9"/>
<name>A0A3M8K6G9_9CORY</name>
<dbReference type="GO" id="GO:0004519">
    <property type="term" value="F:endonuclease activity"/>
    <property type="evidence" value="ECO:0007669"/>
    <property type="project" value="UniProtKB-KW"/>
</dbReference>
<dbReference type="GO" id="GO:0016887">
    <property type="term" value="F:ATP hydrolysis activity"/>
    <property type="evidence" value="ECO:0007669"/>
    <property type="project" value="InterPro"/>
</dbReference>
<gene>
    <name evidence="4" type="ORF">C5L39_07385</name>
</gene>
<comment type="caution">
    <text evidence="4">The sequence shown here is derived from an EMBL/GenBank/DDBJ whole genome shotgun (WGS) entry which is preliminary data.</text>
</comment>
<dbReference type="GO" id="GO:0005524">
    <property type="term" value="F:ATP binding"/>
    <property type="evidence" value="ECO:0007669"/>
    <property type="project" value="InterPro"/>
</dbReference>
<keyword evidence="5" id="KW-1185">Reference proteome</keyword>
<accession>A0A3M8K6G9</accession>
<dbReference type="InterPro" id="IPR051396">
    <property type="entry name" value="Bact_Antivir_Def_Nuclease"/>
</dbReference>
<keyword evidence="4" id="KW-0540">Nuclease</keyword>
<dbReference type="Pfam" id="PF13304">
    <property type="entry name" value="AAA_21"/>
    <property type="match status" value="1"/>
</dbReference>
<dbReference type="SUPFAM" id="SSF52540">
    <property type="entry name" value="P-loop containing nucleoside triphosphate hydrolases"/>
    <property type="match status" value="1"/>
</dbReference>
<dbReference type="Pfam" id="PF20469">
    <property type="entry name" value="OLD-like_TOPRIM"/>
    <property type="match status" value="1"/>
</dbReference>
<dbReference type="InterPro" id="IPR034139">
    <property type="entry name" value="TOPRIM_OLD"/>
</dbReference>
<evidence type="ECO:0000259" key="2">
    <source>
        <dbReference type="Pfam" id="PF13476"/>
    </source>
</evidence>
<dbReference type="PANTHER" id="PTHR43581">
    <property type="entry name" value="ATP/GTP PHOSPHATASE"/>
    <property type="match status" value="1"/>
</dbReference>
<dbReference type="Proteomes" id="UP000266975">
    <property type="component" value="Unassembled WGS sequence"/>
</dbReference>
<sequence>MSMQITKLRIKGYRKFRDMEFRPHPRSNIIVGANGSGKSTILEALIMVLTGRIGRLRAVDEINPYWFNQANVDEFFNQKSVGASVPMPDFRIDVHLRTRNKQLEAMRGVHNLSEEDSVGMSIRAYPDPAYAQEIENYFSVEGWPRILPVEYYRVDWLDFSGGPIFKTPKGLGVSIIDGQAVFSRNGLDAHTRQLLDQRIDEKAKVGISVEHRKMRSTLGGDVLKGINKQLGREAQEAGSVGVGIQVDQSRSASWDATLIPEIGGIPLGLAGQGAQVTAKTILALNQSHANVSCVLIEEPENHLSHTKLRILLDLVSKNVGDQQLFVTTHSSFVLNRLGLDHLAMLRSGEIRKFDQLSPETVEYFQKLSGFDSLRLLLADLAVVVEGPSDEIVFNRFFKDRFGVEPLDQGIDVVTVGTSFARAFELADRLGIRLAALRDNDGESASHWEEKSTQYLEPGHRQFFIGDKGLGHTLEPQICNANKAEALRELFDLDPGTDVESWMTGNKTTAALKIAESQSKILPPVYFNEAFDFLMSPPGSRSS</sequence>